<dbReference type="AlphaFoldDB" id="A0A917SAU2"/>
<dbReference type="PROSITE" id="PS51084">
    <property type="entry name" value="HIT_2"/>
    <property type="match status" value="1"/>
</dbReference>
<comment type="caution">
    <text evidence="3">The sequence shown here is derived from an EMBL/GenBank/DDBJ whole genome shotgun (WGS) entry which is preliminary data.</text>
</comment>
<feature type="domain" description="HIT" evidence="2">
    <location>
        <begin position="11"/>
        <end position="120"/>
    </location>
</feature>
<dbReference type="GO" id="GO:0003824">
    <property type="term" value="F:catalytic activity"/>
    <property type="evidence" value="ECO:0007669"/>
    <property type="project" value="InterPro"/>
</dbReference>
<dbReference type="Proteomes" id="UP000613840">
    <property type="component" value="Unassembled WGS sequence"/>
</dbReference>
<organism evidence="3 4">
    <name type="scientific">Microlunatus endophyticus</name>
    <dbReference type="NCBI Taxonomy" id="1716077"/>
    <lineage>
        <taxon>Bacteria</taxon>
        <taxon>Bacillati</taxon>
        <taxon>Actinomycetota</taxon>
        <taxon>Actinomycetes</taxon>
        <taxon>Propionibacteriales</taxon>
        <taxon>Propionibacteriaceae</taxon>
        <taxon>Microlunatus</taxon>
    </lineage>
</organism>
<dbReference type="SUPFAM" id="SSF54197">
    <property type="entry name" value="HIT-like"/>
    <property type="match status" value="1"/>
</dbReference>
<dbReference type="Gene3D" id="3.30.428.10">
    <property type="entry name" value="HIT-like"/>
    <property type="match status" value="1"/>
</dbReference>
<evidence type="ECO:0000256" key="1">
    <source>
        <dbReference type="PROSITE-ProRule" id="PRU00464"/>
    </source>
</evidence>
<accession>A0A917SAU2</accession>
<name>A0A917SAU2_9ACTN</name>
<evidence type="ECO:0000313" key="3">
    <source>
        <dbReference type="EMBL" id="GGL65394.1"/>
    </source>
</evidence>
<dbReference type="InterPro" id="IPR036265">
    <property type="entry name" value="HIT-like_sf"/>
</dbReference>
<protein>
    <submittedName>
        <fullName evidence="3">DeoR family transcriptional regulator</fullName>
    </submittedName>
</protein>
<reference evidence="3" key="2">
    <citation type="submission" date="2020-09" db="EMBL/GenBank/DDBJ databases">
        <authorList>
            <person name="Sun Q."/>
            <person name="Zhou Y."/>
        </authorList>
    </citation>
    <scope>NUCLEOTIDE SEQUENCE</scope>
    <source>
        <strain evidence="3">CGMCC 4.7306</strain>
    </source>
</reference>
<comment type="caution">
    <text evidence="1">Lacks conserved residue(s) required for the propagation of feature annotation.</text>
</comment>
<proteinExistence type="predicted"/>
<evidence type="ECO:0000259" key="2">
    <source>
        <dbReference type="PROSITE" id="PS51084"/>
    </source>
</evidence>
<keyword evidence="4" id="KW-1185">Reference proteome</keyword>
<dbReference type="InterPro" id="IPR011146">
    <property type="entry name" value="HIT-like"/>
</dbReference>
<sequence>MAFVTDWRTDRVASALDGTNPTVVRHLDAGFAVAGDVQFLPGYSLLLTDQPGTDRLTDLPRNRRLAFLGSMEMLGEAVEIVCRRLDPAFRRINLEIQGNLLPLLHAHIWPRYDWEPDHLVMGPVALYPDSHWRDPDTRLGPSHDRFRVELGEELDRLRSNSA</sequence>
<gene>
    <name evidence="3" type="ORF">GCM10011575_24700</name>
</gene>
<evidence type="ECO:0000313" key="4">
    <source>
        <dbReference type="Proteomes" id="UP000613840"/>
    </source>
</evidence>
<reference evidence="3" key="1">
    <citation type="journal article" date="2014" name="Int. J. Syst. Evol. Microbiol.">
        <title>Complete genome sequence of Corynebacterium casei LMG S-19264T (=DSM 44701T), isolated from a smear-ripened cheese.</title>
        <authorList>
            <consortium name="US DOE Joint Genome Institute (JGI-PGF)"/>
            <person name="Walter F."/>
            <person name="Albersmeier A."/>
            <person name="Kalinowski J."/>
            <person name="Ruckert C."/>
        </authorList>
    </citation>
    <scope>NUCLEOTIDE SEQUENCE</scope>
    <source>
        <strain evidence="3">CGMCC 4.7306</strain>
    </source>
</reference>
<dbReference type="EMBL" id="BMMZ01000005">
    <property type="protein sequence ID" value="GGL65394.1"/>
    <property type="molecule type" value="Genomic_DNA"/>
</dbReference>